<evidence type="ECO:0000256" key="1">
    <source>
        <dbReference type="ARBA" id="ARBA00004571"/>
    </source>
</evidence>
<dbReference type="InterPro" id="IPR000531">
    <property type="entry name" value="Beta-barrel_TonB"/>
</dbReference>
<dbReference type="RefSeq" id="WP_183478344.1">
    <property type="nucleotide sequence ID" value="NZ_JACIFO010000014.1"/>
</dbReference>
<dbReference type="Pfam" id="PF00593">
    <property type="entry name" value="TonB_dep_Rec_b-barrel"/>
    <property type="match status" value="1"/>
</dbReference>
<keyword evidence="6 8" id="KW-0472">Membrane</keyword>
<protein>
    <submittedName>
        <fullName evidence="13">TonB-linked SusC/RagA family outer membrane protein</fullName>
    </submittedName>
</protein>
<dbReference type="Gene3D" id="2.170.130.10">
    <property type="entry name" value="TonB-dependent receptor, plug domain"/>
    <property type="match status" value="1"/>
</dbReference>
<feature type="domain" description="TonB-dependent receptor-like beta-barrel" evidence="11">
    <location>
        <begin position="426"/>
        <end position="858"/>
    </location>
</feature>
<dbReference type="GO" id="GO:0009279">
    <property type="term" value="C:cell outer membrane"/>
    <property type="evidence" value="ECO:0007669"/>
    <property type="project" value="UniProtKB-SubCell"/>
</dbReference>
<dbReference type="InterPro" id="IPR023996">
    <property type="entry name" value="TonB-dep_OMP_SusC/RagA"/>
</dbReference>
<evidence type="ECO:0000256" key="10">
    <source>
        <dbReference type="SAM" id="SignalP"/>
    </source>
</evidence>
<name>A0A840ESS1_9FLAO</name>
<dbReference type="InterPro" id="IPR008969">
    <property type="entry name" value="CarboxyPept-like_regulatory"/>
</dbReference>
<dbReference type="AlphaFoldDB" id="A0A840ESS1"/>
<comment type="similarity">
    <text evidence="8 9">Belongs to the TonB-dependent receptor family.</text>
</comment>
<dbReference type="EMBL" id="JACIFO010000014">
    <property type="protein sequence ID" value="MBB4120010.1"/>
    <property type="molecule type" value="Genomic_DNA"/>
</dbReference>
<proteinExistence type="inferred from homology"/>
<evidence type="ECO:0000256" key="3">
    <source>
        <dbReference type="ARBA" id="ARBA00022452"/>
    </source>
</evidence>
<evidence type="ECO:0000256" key="5">
    <source>
        <dbReference type="ARBA" id="ARBA00023077"/>
    </source>
</evidence>
<dbReference type="NCBIfam" id="TIGR04057">
    <property type="entry name" value="SusC_RagA_signa"/>
    <property type="match status" value="1"/>
</dbReference>
<dbReference type="InterPro" id="IPR012910">
    <property type="entry name" value="Plug_dom"/>
</dbReference>
<dbReference type="Pfam" id="PF13715">
    <property type="entry name" value="CarbopepD_reg_2"/>
    <property type="match status" value="1"/>
</dbReference>
<keyword evidence="4 8" id="KW-0812">Transmembrane</keyword>
<dbReference type="NCBIfam" id="TIGR04056">
    <property type="entry name" value="OMP_RagA_SusC"/>
    <property type="match status" value="1"/>
</dbReference>
<keyword evidence="10" id="KW-0732">Signal</keyword>
<evidence type="ECO:0000256" key="8">
    <source>
        <dbReference type="PROSITE-ProRule" id="PRU01360"/>
    </source>
</evidence>
<comment type="subcellular location">
    <subcellularLocation>
        <location evidence="1 8">Cell outer membrane</location>
        <topology evidence="1 8">Multi-pass membrane protein</topology>
    </subcellularLocation>
</comment>
<dbReference type="Proteomes" id="UP000553034">
    <property type="component" value="Unassembled WGS sequence"/>
</dbReference>
<evidence type="ECO:0000256" key="9">
    <source>
        <dbReference type="RuleBase" id="RU003357"/>
    </source>
</evidence>
<dbReference type="Pfam" id="PF07715">
    <property type="entry name" value="Plug"/>
    <property type="match status" value="1"/>
</dbReference>
<evidence type="ECO:0000256" key="6">
    <source>
        <dbReference type="ARBA" id="ARBA00023136"/>
    </source>
</evidence>
<evidence type="ECO:0000256" key="7">
    <source>
        <dbReference type="ARBA" id="ARBA00023237"/>
    </source>
</evidence>
<reference evidence="13 14" key="1">
    <citation type="submission" date="2020-08" db="EMBL/GenBank/DDBJ databases">
        <title>Genomic Encyclopedia of Type Strains, Phase IV (KMG-IV): sequencing the most valuable type-strain genomes for metagenomic binning, comparative biology and taxonomic classification.</title>
        <authorList>
            <person name="Goeker M."/>
        </authorList>
    </citation>
    <scope>NUCLEOTIDE SEQUENCE [LARGE SCALE GENOMIC DNA]</scope>
    <source>
        <strain evidence="13 14">DSM 29568</strain>
    </source>
</reference>
<dbReference type="SUPFAM" id="SSF49464">
    <property type="entry name" value="Carboxypeptidase regulatory domain-like"/>
    <property type="match status" value="1"/>
</dbReference>
<keyword evidence="2 8" id="KW-0813">Transport</keyword>
<evidence type="ECO:0000256" key="4">
    <source>
        <dbReference type="ARBA" id="ARBA00022692"/>
    </source>
</evidence>
<evidence type="ECO:0000313" key="14">
    <source>
        <dbReference type="Proteomes" id="UP000553034"/>
    </source>
</evidence>
<dbReference type="PROSITE" id="PS52016">
    <property type="entry name" value="TONB_DEPENDENT_REC_3"/>
    <property type="match status" value="1"/>
</dbReference>
<comment type="caution">
    <text evidence="13">The sequence shown here is derived from an EMBL/GenBank/DDBJ whole genome shotgun (WGS) entry which is preliminary data.</text>
</comment>
<organism evidence="13 14">
    <name type="scientific">Mesonia hippocampi</name>
    <dbReference type="NCBI Taxonomy" id="1628250"/>
    <lineage>
        <taxon>Bacteria</taxon>
        <taxon>Pseudomonadati</taxon>
        <taxon>Bacteroidota</taxon>
        <taxon>Flavobacteriia</taxon>
        <taxon>Flavobacteriales</taxon>
        <taxon>Flavobacteriaceae</taxon>
        <taxon>Mesonia</taxon>
    </lineage>
</organism>
<feature type="domain" description="TonB-dependent receptor plug" evidence="12">
    <location>
        <begin position="120"/>
        <end position="245"/>
    </location>
</feature>
<keyword evidence="7 8" id="KW-0998">Cell outer membrane</keyword>
<keyword evidence="14" id="KW-1185">Reference proteome</keyword>
<dbReference type="Gene3D" id="2.60.40.1120">
    <property type="entry name" value="Carboxypeptidase-like, regulatory domain"/>
    <property type="match status" value="1"/>
</dbReference>
<dbReference type="SUPFAM" id="SSF56935">
    <property type="entry name" value="Porins"/>
    <property type="match status" value="1"/>
</dbReference>
<dbReference type="InterPro" id="IPR023997">
    <property type="entry name" value="TonB-dep_OMP_SusC/RagA_CS"/>
</dbReference>
<keyword evidence="5 9" id="KW-0798">TonB box</keyword>
<evidence type="ECO:0000259" key="11">
    <source>
        <dbReference type="Pfam" id="PF00593"/>
    </source>
</evidence>
<accession>A0A840ESS1</accession>
<keyword evidence="3 8" id="KW-1134">Transmembrane beta strand</keyword>
<evidence type="ECO:0000256" key="2">
    <source>
        <dbReference type="ARBA" id="ARBA00022448"/>
    </source>
</evidence>
<dbReference type="Gene3D" id="2.40.170.20">
    <property type="entry name" value="TonB-dependent receptor, beta-barrel domain"/>
    <property type="match status" value="1"/>
</dbReference>
<feature type="chain" id="PRO_5032996761" evidence="10">
    <location>
        <begin position="27"/>
        <end position="991"/>
    </location>
</feature>
<feature type="signal peptide" evidence="10">
    <location>
        <begin position="1"/>
        <end position="26"/>
    </location>
</feature>
<evidence type="ECO:0000259" key="12">
    <source>
        <dbReference type="Pfam" id="PF07715"/>
    </source>
</evidence>
<gene>
    <name evidence="13" type="ORF">GGR32_002322</name>
</gene>
<sequence length="991" mass="110025">MKILFRQCLRGSIYLLLSSFALPIHAQVSVSGLITDSSNMPIPGVNILLKNTTTGTTTNFEGRFKLEASPSDTLVVSYIGFKTQELAVREQVFFTINLTPEANTLAAVLINAGYYTVKDKERTGSISRITAKEIENQPVNNPLEAMQGRMAGVEVVQNSGVPGGGFEVKIRGQNSIMAGNEPLYIIDGVPYDSRTLGSGNSSGAIIPGGNISPLNAINPGIIESIEVLKDADATAIYGSRGANGVVLITTRKGKEGKTKFTINSSTGIASITRKMDLMNTEQYLEMRREAFANDGITEYPANAYDVNGTWDEDRYTDWQEALVGETANTSKLQASVSGGSKSTQFLISGMYQNETTVYPEDFNYDRITINSNIRHTSSSDRFQVTLNTGYTLEDNFLPGTDLSFSAIRLAPNAPELYDDEGALNWENSTWTNPLAQLEGKYRNKTKSLFSSAVISYKLMDNLELKVNSGYGYTNLQDNITSPHTVYDPAFGLDSENSTVILNGADKDYWIVEPQLHWNRTLSNGVFNILVGSTFQKQNQEKQTLAGLGFPSDRLIYNLSAATTLLVLNEDIIQYNSQSFFTRLNYAYKNKLFVNLTGRRDGSSRFSSGNKYGNFGAVGAAWLFSEDINLSWLSFGKLRGSYGVTGNDQIGDYQYLQTYTINDNFYDGNIGLNPARLNNPNFKWEKNKKMEIALELRFLNQRMAFSTAYYKNRSSNQLINYALPGTTGFTSIQANLDALVENSGWEIELNGAIIQNESFDWKASFNLSLPKNELLRFPGLENSTYTNRFVIGEPLSIAKLYNLKGVNPETGLFEFEDYNNDGTITAAEDRQYIADLTPKFFGGFSNSLSYKNWAMDVFFQFVKKDGYNQYRTSEPPGTMTNQPVSVLGRWQKPGDQAEMQRFTTGANSEAFLAHSQFSQSNAAISDASFIRLKSLALSYTLPLNKSNNTSCRISVQGQNLLTFTRFKGGDPEQMNGFLPPLRRITFGVQLHL</sequence>
<dbReference type="InterPro" id="IPR037066">
    <property type="entry name" value="Plug_dom_sf"/>
</dbReference>
<evidence type="ECO:0000313" key="13">
    <source>
        <dbReference type="EMBL" id="MBB4120010.1"/>
    </source>
</evidence>
<dbReference type="InterPro" id="IPR039426">
    <property type="entry name" value="TonB-dep_rcpt-like"/>
</dbReference>
<dbReference type="InterPro" id="IPR036942">
    <property type="entry name" value="Beta-barrel_TonB_sf"/>
</dbReference>